<reference evidence="1" key="1">
    <citation type="submission" date="2018-02" db="EMBL/GenBank/DDBJ databases">
        <title>Rhizophora mucronata_Transcriptome.</title>
        <authorList>
            <person name="Meera S.P."/>
            <person name="Sreeshan A."/>
            <person name="Augustine A."/>
        </authorList>
    </citation>
    <scope>NUCLEOTIDE SEQUENCE</scope>
    <source>
        <tissue evidence="1">Leaf</tissue>
    </source>
</reference>
<protein>
    <submittedName>
        <fullName evidence="1">Uncharacterized protein</fullName>
    </submittedName>
</protein>
<proteinExistence type="predicted"/>
<evidence type="ECO:0000313" key="1">
    <source>
        <dbReference type="EMBL" id="MBX50400.1"/>
    </source>
</evidence>
<dbReference type="AlphaFoldDB" id="A0A2P2P6M8"/>
<sequence>MLYLSHFWLLLFVSLSFSH</sequence>
<accession>A0A2P2P6M8</accession>
<organism evidence="1">
    <name type="scientific">Rhizophora mucronata</name>
    <name type="common">Asiatic mangrove</name>
    <dbReference type="NCBI Taxonomy" id="61149"/>
    <lineage>
        <taxon>Eukaryota</taxon>
        <taxon>Viridiplantae</taxon>
        <taxon>Streptophyta</taxon>
        <taxon>Embryophyta</taxon>
        <taxon>Tracheophyta</taxon>
        <taxon>Spermatophyta</taxon>
        <taxon>Magnoliopsida</taxon>
        <taxon>eudicotyledons</taxon>
        <taxon>Gunneridae</taxon>
        <taxon>Pentapetalae</taxon>
        <taxon>rosids</taxon>
        <taxon>fabids</taxon>
        <taxon>Malpighiales</taxon>
        <taxon>Rhizophoraceae</taxon>
        <taxon>Rhizophora</taxon>
    </lineage>
</organism>
<name>A0A2P2P6M8_RHIMU</name>
<dbReference type="EMBL" id="GGEC01069916">
    <property type="protein sequence ID" value="MBX50400.1"/>
    <property type="molecule type" value="Transcribed_RNA"/>
</dbReference>